<evidence type="ECO:0000313" key="2">
    <source>
        <dbReference type="EMBL" id="SHJ54323.1"/>
    </source>
</evidence>
<dbReference type="EMBL" id="FQYT01000025">
    <property type="protein sequence ID" value="SHJ54323.1"/>
    <property type="molecule type" value="Genomic_DNA"/>
</dbReference>
<accession>A0A1M6K5X4</accession>
<gene>
    <name evidence="2" type="ORF">SAMN02745691_02131</name>
</gene>
<sequence>MTEKITKVDIITSPNRLEDLMDELDKIGVTGMTVSNVSGCGLQRGHKEYYRGTPVEIKLLAKVKVEIVICEIPVDKLVETVKKVLYTGNIGDGKIFVYDVVNVIRISDGTEGIDALR</sequence>
<dbReference type="PROSITE" id="PS51343">
    <property type="entry name" value="PII_GLNB_DOM"/>
    <property type="match status" value="1"/>
</dbReference>
<dbReference type="InterPro" id="IPR015867">
    <property type="entry name" value="N-reg_PII/ATP_PRibTrfase_C"/>
</dbReference>
<dbReference type="PANTHER" id="PTHR30115">
    <property type="entry name" value="NITROGEN REGULATORY PROTEIN P-II"/>
    <property type="match status" value="1"/>
</dbReference>
<dbReference type="PRINTS" id="PR00340">
    <property type="entry name" value="PIIGLNB"/>
</dbReference>
<dbReference type="OrthoDB" id="9802729at2"/>
<dbReference type="GO" id="GO:0005524">
    <property type="term" value="F:ATP binding"/>
    <property type="evidence" value="ECO:0007669"/>
    <property type="project" value="TreeGrafter"/>
</dbReference>
<keyword evidence="3" id="KW-1185">Reference proteome</keyword>
<dbReference type="InterPro" id="IPR011322">
    <property type="entry name" value="N-reg_PII-like_a/b"/>
</dbReference>
<reference evidence="2 3" key="1">
    <citation type="submission" date="2016-11" db="EMBL/GenBank/DDBJ databases">
        <authorList>
            <person name="Jaros S."/>
            <person name="Januszkiewicz K."/>
            <person name="Wedrychowicz H."/>
        </authorList>
    </citation>
    <scope>NUCLEOTIDE SEQUENCE [LARGE SCALE GENOMIC DNA]</scope>
    <source>
        <strain evidence="2 3">DSM 15970</strain>
    </source>
</reference>
<dbReference type="STRING" id="1122934.SAMN02745691_02131"/>
<dbReference type="GO" id="GO:0005829">
    <property type="term" value="C:cytosol"/>
    <property type="evidence" value="ECO:0007669"/>
    <property type="project" value="TreeGrafter"/>
</dbReference>
<proteinExistence type="inferred from homology"/>
<dbReference type="PROSITE" id="PS00638">
    <property type="entry name" value="PII_GLNB_CTER"/>
    <property type="match status" value="1"/>
</dbReference>
<name>A0A1M6K5X4_9FIRM</name>
<dbReference type="SMART" id="SM00938">
    <property type="entry name" value="P-II"/>
    <property type="match status" value="1"/>
</dbReference>
<dbReference type="SUPFAM" id="SSF54913">
    <property type="entry name" value="GlnB-like"/>
    <property type="match status" value="1"/>
</dbReference>
<dbReference type="PANTHER" id="PTHR30115:SF11">
    <property type="entry name" value="NITROGEN REGULATORY PROTEIN P-II HOMOLOG"/>
    <property type="match status" value="1"/>
</dbReference>
<dbReference type="AlphaFoldDB" id="A0A1M6K5X4"/>
<dbReference type="Gene3D" id="3.30.70.120">
    <property type="match status" value="1"/>
</dbReference>
<dbReference type="RefSeq" id="WP_073994393.1">
    <property type="nucleotide sequence ID" value="NZ_FQYT01000025.1"/>
</dbReference>
<evidence type="ECO:0000256" key="1">
    <source>
        <dbReference type="RuleBase" id="RU003936"/>
    </source>
</evidence>
<organism evidence="2 3">
    <name type="scientific">Parasporobacterium paucivorans DSM 15970</name>
    <dbReference type="NCBI Taxonomy" id="1122934"/>
    <lineage>
        <taxon>Bacteria</taxon>
        <taxon>Bacillati</taxon>
        <taxon>Bacillota</taxon>
        <taxon>Clostridia</taxon>
        <taxon>Lachnospirales</taxon>
        <taxon>Lachnospiraceae</taxon>
        <taxon>Parasporobacterium</taxon>
    </lineage>
</organism>
<evidence type="ECO:0000313" key="3">
    <source>
        <dbReference type="Proteomes" id="UP000184342"/>
    </source>
</evidence>
<dbReference type="InterPro" id="IPR017918">
    <property type="entry name" value="N-reg_PII_CS"/>
</dbReference>
<dbReference type="GO" id="GO:0030234">
    <property type="term" value="F:enzyme regulator activity"/>
    <property type="evidence" value="ECO:0007669"/>
    <property type="project" value="InterPro"/>
</dbReference>
<dbReference type="GO" id="GO:0006808">
    <property type="term" value="P:regulation of nitrogen utilization"/>
    <property type="evidence" value="ECO:0007669"/>
    <property type="project" value="InterPro"/>
</dbReference>
<comment type="similarity">
    <text evidence="1">Belongs to the P(II) protein family.</text>
</comment>
<dbReference type="InterPro" id="IPR002187">
    <property type="entry name" value="N-reg_PII"/>
</dbReference>
<dbReference type="Proteomes" id="UP000184342">
    <property type="component" value="Unassembled WGS sequence"/>
</dbReference>
<protein>
    <submittedName>
        <fullName evidence="2">Nitrogen regulatory protein P-II family</fullName>
    </submittedName>
</protein>
<dbReference type="Pfam" id="PF00543">
    <property type="entry name" value="P-II"/>
    <property type="match status" value="1"/>
</dbReference>